<evidence type="ECO:0000313" key="1">
    <source>
        <dbReference type="EMBL" id="KAJ0101269.1"/>
    </source>
</evidence>
<sequence>MGSVGHFGFTLASVHLCLVLCIAFMNSHVTRAISKLAECRGIFVVSGSERNWKRNNNS</sequence>
<proteinExistence type="predicted"/>
<evidence type="ECO:0000313" key="2">
    <source>
        <dbReference type="Proteomes" id="UP001164250"/>
    </source>
</evidence>
<comment type="caution">
    <text evidence="1">The sequence shown here is derived from an EMBL/GenBank/DDBJ whole genome shotgun (WGS) entry which is preliminary data.</text>
</comment>
<accession>A0ACC1BQB1</accession>
<dbReference type="Proteomes" id="UP001164250">
    <property type="component" value="Chromosome 3"/>
</dbReference>
<keyword evidence="2" id="KW-1185">Reference proteome</keyword>
<name>A0ACC1BQB1_9ROSI</name>
<reference evidence="2" key="1">
    <citation type="journal article" date="2023" name="G3 (Bethesda)">
        <title>Genome assembly and association tests identify interacting loci associated with vigor, precocity, and sex in interspecific pistachio rootstocks.</title>
        <authorList>
            <person name="Palmer W."/>
            <person name="Jacygrad E."/>
            <person name="Sagayaradj S."/>
            <person name="Cavanaugh K."/>
            <person name="Han R."/>
            <person name="Bertier L."/>
            <person name="Beede B."/>
            <person name="Kafkas S."/>
            <person name="Golino D."/>
            <person name="Preece J."/>
            <person name="Michelmore R."/>
        </authorList>
    </citation>
    <scope>NUCLEOTIDE SEQUENCE [LARGE SCALE GENOMIC DNA]</scope>
</reference>
<dbReference type="EMBL" id="CM047899">
    <property type="protein sequence ID" value="KAJ0101269.1"/>
    <property type="molecule type" value="Genomic_DNA"/>
</dbReference>
<organism evidence="1 2">
    <name type="scientific">Pistacia atlantica</name>
    <dbReference type="NCBI Taxonomy" id="434234"/>
    <lineage>
        <taxon>Eukaryota</taxon>
        <taxon>Viridiplantae</taxon>
        <taxon>Streptophyta</taxon>
        <taxon>Embryophyta</taxon>
        <taxon>Tracheophyta</taxon>
        <taxon>Spermatophyta</taxon>
        <taxon>Magnoliopsida</taxon>
        <taxon>eudicotyledons</taxon>
        <taxon>Gunneridae</taxon>
        <taxon>Pentapetalae</taxon>
        <taxon>rosids</taxon>
        <taxon>malvids</taxon>
        <taxon>Sapindales</taxon>
        <taxon>Anacardiaceae</taxon>
        <taxon>Pistacia</taxon>
    </lineage>
</organism>
<protein>
    <submittedName>
        <fullName evidence="1">Uncharacterized protein</fullName>
    </submittedName>
</protein>
<gene>
    <name evidence="1" type="ORF">Patl1_06322</name>
</gene>